<dbReference type="VEuPathDB" id="TriTrypDB:BSAL_37540"/>
<dbReference type="SUPFAM" id="SSF103107">
    <property type="entry name" value="Hypothetical protein c14orf129, hspc210"/>
    <property type="match status" value="1"/>
</dbReference>
<dbReference type="EMBL" id="CYKH01002045">
    <property type="protein sequence ID" value="CUG92485.1"/>
    <property type="molecule type" value="Genomic_DNA"/>
</dbReference>
<dbReference type="InterPro" id="IPR023231">
    <property type="entry name" value="GSKIP_dom_sf"/>
</dbReference>
<gene>
    <name evidence="2" type="ORF">BSAL_37540</name>
</gene>
<proteinExistence type="predicted"/>
<dbReference type="Gene3D" id="3.30.2280.10">
    <property type="entry name" value="Hypothetical protein (hspc210)"/>
    <property type="match status" value="1"/>
</dbReference>
<dbReference type="Proteomes" id="UP000051952">
    <property type="component" value="Unassembled WGS sequence"/>
</dbReference>
<reference evidence="3" key="1">
    <citation type="submission" date="2015-09" db="EMBL/GenBank/DDBJ databases">
        <authorList>
            <consortium name="Pathogen Informatics"/>
        </authorList>
    </citation>
    <scope>NUCLEOTIDE SEQUENCE [LARGE SCALE GENOMIC DNA]</scope>
    <source>
        <strain evidence="3">Lake Konstanz</strain>
    </source>
</reference>
<evidence type="ECO:0000259" key="1">
    <source>
        <dbReference type="Pfam" id="PF05303"/>
    </source>
</evidence>
<evidence type="ECO:0000313" key="3">
    <source>
        <dbReference type="Proteomes" id="UP000051952"/>
    </source>
</evidence>
<feature type="domain" description="GSKIP" evidence="1">
    <location>
        <begin position="97"/>
        <end position="149"/>
    </location>
</feature>
<dbReference type="InterPro" id="IPR007967">
    <property type="entry name" value="GSKIP_dom"/>
</dbReference>
<dbReference type="OrthoDB" id="5804279at2759"/>
<dbReference type="Pfam" id="PF05303">
    <property type="entry name" value="GSKIP_dom"/>
    <property type="match status" value="1"/>
</dbReference>
<keyword evidence="3" id="KW-1185">Reference proteome</keyword>
<protein>
    <recommendedName>
        <fullName evidence="1">GSKIP domain-containing protein</fullName>
    </recommendedName>
</protein>
<sequence length="156" mass="17256">MPGSLDQSCVVELGSSYAEVSYISNDQTWLEVEAQASDCGPRVDLCDVEEATKRPDWSDDAVAGYIRVDTETENPKEATFSETSWRVDFVFSLRHGGFRSLTAVAGTDATELQPLGEDVYETLQALLISLVPKFQHCFASDLARRLEELSSNEPVE</sequence>
<dbReference type="AlphaFoldDB" id="A0A0S4JLT3"/>
<organism evidence="2 3">
    <name type="scientific">Bodo saltans</name>
    <name type="common">Flagellated protozoan</name>
    <dbReference type="NCBI Taxonomy" id="75058"/>
    <lineage>
        <taxon>Eukaryota</taxon>
        <taxon>Discoba</taxon>
        <taxon>Euglenozoa</taxon>
        <taxon>Kinetoplastea</taxon>
        <taxon>Metakinetoplastina</taxon>
        <taxon>Eubodonida</taxon>
        <taxon>Bodonidae</taxon>
        <taxon>Bodo</taxon>
    </lineage>
</organism>
<evidence type="ECO:0000313" key="2">
    <source>
        <dbReference type="EMBL" id="CUG92485.1"/>
    </source>
</evidence>
<accession>A0A0S4JLT3</accession>
<name>A0A0S4JLT3_BODSA</name>